<sequence length="226" mass="25191">MGIPVGNSYPFPIFMHWPFFFFFFPRKPRSTWGGSQRGARIQRLPAAPLAVKDVSACANSSSPPITACLGSPANRPAWKCLHVCALKGSWQSQMISHKVPKKDARIAPFFDDLSTTFPYQGCICHSLICRVCIRIIFLLFVFILVQDNTYIYIYLFSSSCKPLHKLDDFSHSLSSSFSSFSASPSQECIVLVSRPPHHPTLTPHADMPASHHSPKIGAAMQDSLYL</sequence>
<comment type="caution">
    <text evidence="2">The sequence shown here is derived from an EMBL/GenBank/DDBJ whole genome shotgun (WGS) entry which is preliminary data.</text>
</comment>
<proteinExistence type="predicted"/>
<organism evidence="2 3">
    <name type="scientific">Cladorrhinum samala</name>
    <dbReference type="NCBI Taxonomy" id="585594"/>
    <lineage>
        <taxon>Eukaryota</taxon>
        <taxon>Fungi</taxon>
        <taxon>Dikarya</taxon>
        <taxon>Ascomycota</taxon>
        <taxon>Pezizomycotina</taxon>
        <taxon>Sordariomycetes</taxon>
        <taxon>Sordariomycetidae</taxon>
        <taxon>Sordariales</taxon>
        <taxon>Podosporaceae</taxon>
        <taxon>Cladorrhinum</taxon>
    </lineage>
</organism>
<keyword evidence="3" id="KW-1185">Reference proteome</keyword>
<accession>A0AAV9HY94</accession>
<dbReference type="AlphaFoldDB" id="A0AAV9HY94"/>
<evidence type="ECO:0000313" key="2">
    <source>
        <dbReference type="EMBL" id="KAK4465955.1"/>
    </source>
</evidence>
<protein>
    <submittedName>
        <fullName evidence="2">Uncharacterized protein</fullName>
    </submittedName>
</protein>
<keyword evidence="1" id="KW-1133">Transmembrane helix</keyword>
<feature type="transmembrane region" description="Helical" evidence="1">
    <location>
        <begin position="6"/>
        <end position="24"/>
    </location>
</feature>
<gene>
    <name evidence="2" type="ORF">QBC42DRAFT_102777</name>
</gene>
<feature type="transmembrane region" description="Helical" evidence="1">
    <location>
        <begin position="135"/>
        <end position="155"/>
    </location>
</feature>
<keyword evidence="1" id="KW-0812">Transmembrane</keyword>
<evidence type="ECO:0000313" key="3">
    <source>
        <dbReference type="Proteomes" id="UP001321749"/>
    </source>
</evidence>
<reference evidence="2" key="2">
    <citation type="submission" date="2023-06" db="EMBL/GenBank/DDBJ databases">
        <authorList>
            <consortium name="Lawrence Berkeley National Laboratory"/>
            <person name="Mondo S.J."/>
            <person name="Hensen N."/>
            <person name="Bonometti L."/>
            <person name="Westerberg I."/>
            <person name="Brannstrom I.O."/>
            <person name="Guillou S."/>
            <person name="Cros-Aarteil S."/>
            <person name="Calhoun S."/>
            <person name="Haridas S."/>
            <person name="Kuo A."/>
            <person name="Pangilinan J."/>
            <person name="Riley R."/>
            <person name="Labutti K."/>
            <person name="Andreopoulos B."/>
            <person name="Lipzen A."/>
            <person name="Chen C."/>
            <person name="Yanf M."/>
            <person name="Daum C."/>
            <person name="Ng V."/>
            <person name="Clum A."/>
            <person name="Steindorff A."/>
            <person name="Ohm R."/>
            <person name="Martin F."/>
            <person name="Silar P."/>
            <person name="Natvig D."/>
            <person name="Lalanne C."/>
            <person name="Gautier V."/>
            <person name="Ament-Velasquez S.L."/>
            <person name="Kruys A."/>
            <person name="Hutchinson M.I."/>
            <person name="Powell A.J."/>
            <person name="Barry K."/>
            <person name="Miller A.N."/>
            <person name="Grigoriev I.V."/>
            <person name="Debuchy R."/>
            <person name="Gladieux P."/>
            <person name="Thoren M.H."/>
            <person name="Johannesson H."/>
        </authorList>
    </citation>
    <scope>NUCLEOTIDE SEQUENCE</scope>
    <source>
        <strain evidence="2">PSN324</strain>
    </source>
</reference>
<evidence type="ECO:0000256" key="1">
    <source>
        <dbReference type="SAM" id="Phobius"/>
    </source>
</evidence>
<name>A0AAV9HY94_9PEZI</name>
<keyword evidence="1" id="KW-0472">Membrane</keyword>
<reference evidence="2" key="1">
    <citation type="journal article" date="2023" name="Mol. Phylogenet. Evol.">
        <title>Genome-scale phylogeny and comparative genomics of the fungal order Sordariales.</title>
        <authorList>
            <person name="Hensen N."/>
            <person name="Bonometti L."/>
            <person name="Westerberg I."/>
            <person name="Brannstrom I.O."/>
            <person name="Guillou S."/>
            <person name="Cros-Aarteil S."/>
            <person name="Calhoun S."/>
            <person name="Haridas S."/>
            <person name="Kuo A."/>
            <person name="Mondo S."/>
            <person name="Pangilinan J."/>
            <person name="Riley R."/>
            <person name="LaButti K."/>
            <person name="Andreopoulos B."/>
            <person name="Lipzen A."/>
            <person name="Chen C."/>
            <person name="Yan M."/>
            <person name="Daum C."/>
            <person name="Ng V."/>
            <person name="Clum A."/>
            <person name="Steindorff A."/>
            <person name="Ohm R.A."/>
            <person name="Martin F."/>
            <person name="Silar P."/>
            <person name="Natvig D.O."/>
            <person name="Lalanne C."/>
            <person name="Gautier V."/>
            <person name="Ament-Velasquez S.L."/>
            <person name="Kruys A."/>
            <person name="Hutchinson M.I."/>
            <person name="Powell A.J."/>
            <person name="Barry K."/>
            <person name="Miller A.N."/>
            <person name="Grigoriev I.V."/>
            <person name="Debuchy R."/>
            <person name="Gladieux P."/>
            <person name="Hiltunen Thoren M."/>
            <person name="Johannesson H."/>
        </authorList>
    </citation>
    <scope>NUCLEOTIDE SEQUENCE</scope>
    <source>
        <strain evidence="2">PSN324</strain>
    </source>
</reference>
<dbReference type="EMBL" id="MU864935">
    <property type="protein sequence ID" value="KAK4465955.1"/>
    <property type="molecule type" value="Genomic_DNA"/>
</dbReference>
<dbReference type="Proteomes" id="UP001321749">
    <property type="component" value="Unassembled WGS sequence"/>
</dbReference>